<dbReference type="OrthoDB" id="4131546at2"/>
<proteinExistence type="inferred from homology"/>
<dbReference type="Pfam" id="PF00126">
    <property type="entry name" value="HTH_1"/>
    <property type="match status" value="1"/>
</dbReference>
<dbReference type="PANTHER" id="PTHR30346:SF29">
    <property type="entry name" value="LYSR SUBSTRATE-BINDING"/>
    <property type="match status" value="1"/>
</dbReference>
<dbReference type="SUPFAM" id="SSF46785">
    <property type="entry name" value="Winged helix' DNA-binding domain"/>
    <property type="match status" value="1"/>
</dbReference>
<name>A0A1H1H2N7_9ACTN</name>
<gene>
    <name evidence="6" type="ORF">SAMN04489764_4009</name>
</gene>
<dbReference type="Gene3D" id="1.10.10.10">
    <property type="entry name" value="Winged helix-like DNA-binding domain superfamily/Winged helix DNA-binding domain"/>
    <property type="match status" value="1"/>
</dbReference>
<dbReference type="Gene3D" id="3.40.190.10">
    <property type="entry name" value="Periplasmic binding protein-like II"/>
    <property type="match status" value="2"/>
</dbReference>
<keyword evidence="2" id="KW-0805">Transcription regulation</keyword>
<evidence type="ECO:0000259" key="5">
    <source>
        <dbReference type="PROSITE" id="PS50931"/>
    </source>
</evidence>
<evidence type="ECO:0000313" key="6">
    <source>
        <dbReference type="EMBL" id="SDR19659.1"/>
    </source>
</evidence>
<dbReference type="InterPro" id="IPR036388">
    <property type="entry name" value="WH-like_DNA-bd_sf"/>
</dbReference>
<dbReference type="CDD" id="cd05466">
    <property type="entry name" value="PBP2_LTTR_substrate"/>
    <property type="match status" value="1"/>
</dbReference>
<evidence type="ECO:0000256" key="4">
    <source>
        <dbReference type="ARBA" id="ARBA00023163"/>
    </source>
</evidence>
<keyword evidence="3 6" id="KW-0238">DNA-binding</keyword>
<keyword evidence="7" id="KW-1185">Reference proteome</keyword>
<evidence type="ECO:0000256" key="2">
    <source>
        <dbReference type="ARBA" id="ARBA00023015"/>
    </source>
</evidence>
<dbReference type="SUPFAM" id="SSF53850">
    <property type="entry name" value="Periplasmic binding protein-like II"/>
    <property type="match status" value="1"/>
</dbReference>
<evidence type="ECO:0000256" key="1">
    <source>
        <dbReference type="ARBA" id="ARBA00009437"/>
    </source>
</evidence>
<dbReference type="InterPro" id="IPR005119">
    <property type="entry name" value="LysR_subst-bd"/>
</dbReference>
<feature type="domain" description="HTH lysR-type" evidence="5">
    <location>
        <begin position="1"/>
        <end position="58"/>
    </location>
</feature>
<evidence type="ECO:0000313" key="7">
    <source>
        <dbReference type="Proteomes" id="UP000217103"/>
    </source>
</evidence>
<dbReference type="GO" id="GO:0003700">
    <property type="term" value="F:DNA-binding transcription factor activity"/>
    <property type="evidence" value="ECO:0007669"/>
    <property type="project" value="InterPro"/>
</dbReference>
<dbReference type="EMBL" id="FNKK01000002">
    <property type="protein sequence ID" value="SDR19659.1"/>
    <property type="molecule type" value="Genomic_DNA"/>
</dbReference>
<dbReference type="InterPro" id="IPR000847">
    <property type="entry name" value="LysR_HTH_N"/>
</dbReference>
<organism evidence="6 7">
    <name type="scientific">Thermostaphylospora chromogena</name>
    <dbReference type="NCBI Taxonomy" id="35622"/>
    <lineage>
        <taxon>Bacteria</taxon>
        <taxon>Bacillati</taxon>
        <taxon>Actinomycetota</taxon>
        <taxon>Actinomycetes</taxon>
        <taxon>Streptosporangiales</taxon>
        <taxon>Thermomonosporaceae</taxon>
        <taxon>Thermostaphylospora</taxon>
    </lineage>
</organism>
<dbReference type="InterPro" id="IPR036390">
    <property type="entry name" value="WH_DNA-bd_sf"/>
</dbReference>
<keyword evidence="4" id="KW-0804">Transcription</keyword>
<reference evidence="6 7" key="1">
    <citation type="submission" date="2016-10" db="EMBL/GenBank/DDBJ databases">
        <authorList>
            <person name="de Groot N.N."/>
        </authorList>
    </citation>
    <scope>NUCLEOTIDE SEQUENCE [LARGE SCALE GENOMIC DNA]</scope>
    <source>
        <strain evidence="6 7">DSM 43794</strain>
    </source>
</reference>
<comment type="similarity">
    <text evidence="1">Belongs to the LysR transcriptional regulatory family.</text>
</comment>
<dbReference type="GO" id="GO:0003677">
    <property type="term" value="F:DNA binding"/>
    <property type="evidence" value="ECO:0007669"/>
    <property type="project" value="UniProtKB-KW"/>
</dbReference>
<evidence type="ECO:0000256" key="3">
    <source>
        <dbReference type="ARBA" id="ARBA00023125"/>
    </source>
</evidence>
<dbReference type="Pfam" id="PF03466">
    <property type="entry name" value="LysR_substrate"/>
    <property type="match status" value="1"/>
</dbReference>
<accession>A0A1H1H2N7</accession>
<dbReference type="RefSeq" id="WP_093260959.1">
    <property type="nucleotide sequence ID" value="NZ_FNKK01000002.1"/>
</dbReference>
<dbReference type="Proteomes" id="UP000217103">
    <property type="component" value="Unassembled WGS sequence"/>
</dbReference>
<dbReference type="GO" id="GO:0032993">
    <property type="term" value="C:protein-DNA complex"/>
    <property type="evidence" value="ECO:0007669"/>
    <property type="project" value="TreeGrafter"/>
</dbReference>
<dbReference type="PANTHER" id="PTHR30346">
    <property type="entry name" value="TRANSCRIPTIONAL DUAL REGULATOR HCAR-RELATED"/>
    <property type="match status" value="1"/>
</dbReference>
<dbReference type="STRING" id="35622.SAMN04489764_4009"/>
<protein>
    <submittedName>
        <fullName evidence="6">DNA-binding transcriptional regulator, LysR family</fullName>
    </submittedName>
</protein>
<dbReference type="AlphaFoldDB" id="A0A1H1H2N7"/>
<dbReference type="PROSITE" id="PS50931">
    <property type="entry name" value="HTH_LYSR"/>
    <property type="match status" value="1"/>
</dbReference>
<sequence>MNVAHLELLRELSIRGSLAAVASATHRTPSALSQQLRTAERELGVKLVERVGRGLRLTPEGEILASCADEVCAVLADVRARLEAARGQPRGSVRIGGLPSAGAALLPPLVRRLRSSDIELDLDDFDLAEADYAPRTLDFDIVIAHSFTTEFPAGSDGLVRRVLAHEPIDVALPSEHPLCAHEHLTPDLLRGTTWIGVPEGYPFDTILLTVERANGETLRRLVRIKDNQLVAELVRCGAGLALLPRFTTQPGRGLTLRPLRGVRSHRTLTALSRPDRYARLAVRVVVDHLASIGAELSAGAAAAPPR</sequence>